<dbReference type="STRING" id="1618350.UR67_C0004G0010"/>
<proteinExistence type="predicted"/>
<dbReference type="AlphaFoldDB" id="A0A0G0BJL8"/>
<evidence type="ECO:0000313" key="3">
    <source>
        <dbReference type="Proteomes" id="UP000034581"/>
    </source>
</evidence>
<reference evidence="2 3" key="1">
    <citation type="journal article" date="2015" name="Nature">
        <title>rRNA introns, odd ribosomes, and small enigmatic genomes across a large radiation of phyla.</title>
        <authorList>
            <person name="Brown C.T."/>
            <person name="Hug L.A."/>
            <person name="Thomas B.C."/>
            <person name="Sharon I."/>
            <person name="Castelle C.J."/>
            <person name="Singh A."/>
            <person name="Wilkins M.J."/>
            <person name="Williams K.H."/>
            <person name="Banfield J.F."/>
        </authorList>
    </citation>
    <scope>NUCLEOTIDE SEQUENCE [LARGE SCALE GENOMIC DNA]</scope>
</reference>
<name>A0A0G0BJL8_UNCC3</name>
<sequence>MATLTQTAKQVKIMINVVLACTIIFIGYRIVVKIFQGLQTFTPTPIVPDNLLGKISFPTFSTVDIDSKVTYTLDLIDSDLPTSPKIMPVYTKIPYTVGLLSPERAKEIAKNYNYDPEQYNEITSTKYQWTDLNLPRNITIDLTTRNFEINYDYKKDPSVFTQTTFRSQQNASTKAIQILNRGKSLPDDINSGKQITTLMTWKNEQFTEATDYDTKNSAKIYFQRQDITIIDENEKENVYPAVGDTPDKGPIYMEISSSPEQNKDILKLTFNYYSVDTTKSGTYYIKSASEAWQEIQLGKGNVVFFDAPTGKTYSEIAIKRVYLAYFDQTVKQDYLQPIWVFVGEAKLNDKSRAIYISYLTAVTDDWIEKNEAVDEVSN</sequence>
<evidence type="ECO:0000313" key="2">
    <source>
        <dbReference type="EMBL" id="KKP69613.1"/>
    </source>
</evidence>
<protein>
    <submittedName>
        <fullName evidence="2">Uncharacterized protein</fullName>
    </submittedName>
</protein>
<feature type="transmembrane region" description="Helical" evidence="1">
    <location>
        <begin position="13"/>
        <end position="31"/>
    </location>
</feature>
<keyword evidence="1" id="KW-0472">Membrane</keyword>
<organism evidence="2 3">
    <name type="scientific">candidate division CPR3 bacterium GW2011_GWF2_35_18</name>
    <dbReference type="NCBI Taxonomy" id="1618350"/>
    <lineage>
        <taxon>Bacteria</taxon>
        <taxon>Bacteria division CPR3</taxon>
    </lineage>
</organism>
<gene>
    <name evidence="2" type="ORF">UR67_C0004G0010</name>
</gene>
<accession>A0A0G0BJL8</accession>
<evidence type="ECO:0000256" key="1">
    <source>
        <dbReference type="SAM" id="Phobius"/>
    </source>
</evidence>
<dbReference type="EMBL" id="LBQB01000004">
    <property type="protein sequence ID" value="KKP69613.1"/>
    <property type="molecule type" value="Genomic_DNA"/>
</dbReference>
<keyword evidence="1" id="KW-0812">Transmembrane</keyword>
<keyword evidence="1" id="KW-1133">Transmembrane helix</keyword>
<comment type="caution">
    <text evidence="2">The sequence shown here is derived from an EMBL/GenBank/DDBJ whole genome shotgun (WGS) entry which is preliminary data.</text>
</comment>
<dbReference type="Proteomes" id="UP000034581">
    <property type="component" value="Unassembled WGS sequence"/>
</dbReference>